<gene>
    <name evidence="8" type="primary">ENT3</name>
    <name evidence="8" type="ORF">AK812_SmicGene35515</name>
</gene>
<keyword evidence="4 7" id="KW-0812">Transmembrane</keyword>
<dbReference type="GO" id="GO:0005337">
    <property type="term" value="F:nucleoside transmembrane transporter activity"/>
    <property type="evidence" value="ECO:0007669"/>
    <property type="project" value="InterPro"/>
</dbReference>
<feature type="transmembrane region" description="Helical" evidence="7">
    <location>
        <begin position="484"/>
        <end position="504"/>
    </location>
</feature>
<comment type="similarity">
    <text evidence="2">Belongs to the SLC29A/ENT transporter (TC 2.A.57) family.</text>
</comment>
<evidence type="ECO:0000313" key="9">
    <source>
        <dbReference type="Proteomes" id="UP000186817"/>
    </source>
</evidence>
<keyword evidence="5 7" id="KW-1133">Transmembrane helix</keyword>
<feature type="transmembrane region" description="Helical" evidence="7">
    <location>
        <begin position="175"/>
        <end position="198"/>
    </location>
</feature>
<dbReference type="SUPFAM" id="SSF103473">
    <property type="entry name" value="MFS general substrate transporter"/>
    <property type="match status" value="1"/>
</dbReference>
<feature type="transmembrane region" description="Helical" evidence="7">
    <location>
        <begin position="317"/>
        <end position="339"/>
    </location>
</feature>
<proteinExistence type="inferred from homology"/>
<feature type="transmembrane region" description="Helical" evidence="7">
    <location>
        <begin position="441"/>
        <end position="464"/>
    </location>
</feature>
<evidence type="ECO:0000313" key="8">
    <source>
        <dbReference type="EMBL" id="OLP83693.1"/>
    </source>
</evidence>
<feature type="transmembrane region" description="Helical" evidence="7">
    <location>
        <begin position="108"/>
        <end position="128"/>
    </location>
</feature>
<dbReference type="OMA" id="WSPEEAN"/>
<keyword evidence="9" id="KW-1185">Reference proteome</keyword>
<dbReference type="GO" id="GO:0005886">
    <property type="term" value="C:plasma membrane"/>
    <property type="evidence" value="ECO:0007669"/>
    <property type="project" value="TreeGrafter"/>
</dbReference>
<dbReference type="Pfam" id="PF01733">
    <property type="entry name" value="Nucleoside_tran"/>
    <property type="match status" value="1"/>
</dbReference>
<feature type="transmembrane region" description="Helical" evidence="7">
    <location>
        <begin position="359"/>
        <end position="375"/>
    </location>
</feature>
<dbReference type="AlphaFoldDB" id="A0A1Q9CL84"/>
<feature type="transmembrane region" description="Helical" evidence="7">
    <location>
        <begin position="244"/>
        <end position="268"/>
    </location>
</feature>
<protein>
    <submittedName>
        <fullName evidence="8">Equilibrative nucleotide transporter 3</fullName>
    </submittedName>
</protein>
<keyword evidence="6 7" id="KW-0472">Membrane</keyword>
<evidence type="ECO:0000256" key="1">
    <source>
        <dbReference type="ARBA" id="ARBA00004141"/>
    </source>
</evidence>
<evidence type="ECO:0000256" key="6">
    <source>
        <dbReference type="ARBA" id="ARBA00023136"/>
    </source>
</evidence>
<dbReference type="InterPro" id="IPR002259">
    <property type="entry name" value="Eqnu_transpt"/>
</dbReference>
<evidence type="ECO:0000256" key="2">
    <source>
        <dbReference type="ARBA" id="ARBA00007965"/>
    </source>
</evidence>
<dbReference type="Proteomes" id="UP000186817">
    <property type="component" value="Unassembled WGS sequence"/>
</dbReference>
<organism evidence="8 9">
    <name type="scientific">Symbiodinium microadriaticum</name>
    <name type="common">Dinoflagellate</name>
    <name type="synonym">Zooxanthella microadriatica</name>
    <dbReference type="NCBI Taxonomy" id="2951"/>
    <lineage>
        <taxon>Eukaryota</taxon>
        <taxon>Sar</taxon>
        <taxon>Alveolata</taxon>
        <taxon>Dinophyceae</taxon>
        <taxon>Suessiales</taxon>
        <taxon>Symbiodiniaceae</taxon>
        <taxon>Symbiodinium</taxon>
    </lineage>
</organism>
<comment type="caution">
    <text evidence="8">The sequence shown here is derived from an EMBL/GenBank/DDBJ whole genome shotgun (WGS) entry which is preliminary data.</text>
</comment>
<comment type="subcellular location">
    <subcellularLocation>
        <location evidence="1">Membrane</location>
        <topology evidence="1">Multi-pass membrane protein</topology>
    </subcellularLocation>
</comment>
<evidence type="ECO:0000256" key="3">
    <source>
        <dbReference type="ARBA" id="ARBA00022448"/>
    </source>
</evidence>
<dbReference type="PANTHER" id="PTHR10332:SF10">
    <property type="entry name" value="EQUILIBRATIVE NUCLEOSIDE TRANSPORTER 4"/>
    <property type="match status" value="1"/>
</dbReference>
<accession>A0A1Q9CL84</accession>
<dbReference type="PANTHER" id="PTHR10332">
    <property type="entry name" value="EQUILIBRATIVE NUCLEOSIDE TRANSPORTER"/>
    <property type="match status" value="1"/>
</dbReference>
<feature type="transmembrane region" description="Helical" evidence="7">
    <location>
        <begin position="67"/>
        <end position="88"/>
    </location>
</feature>
<dbReference type="OrthoDB" id="1856718at2759"/>
<dbReference type="InterPro" id="IPR036259">
    <property type="entry name" value="MFS_trans_sf"/>
</dbReference>
<name>A0A1Q9CL84_SYMMI</name>
<evidence type="ECO:0000256" key="5">
    <source>
        <dbReference type="ARBA" id="ARBA00022989"/>
    </source>
</evidence>
<feature type="transmembrane region" description="Helical" evidence="7">
    <location>
        <begin position="140"/>
        <end position="160"/>
    </location>
</feature>
<dbReference type="EMBL" id="LSRX01001099">
    <property type="protein sequence ID" value="OLP83693.1"/>
    <property type="molecule type" value="Genomic_DNA"/>
</dbReference>
<reference evidence="8 9" key="1">
    <citation type="submission" date="2016-02" db="EMBL/GenBank/DDBJ databases">
        <title>Genome analysis of coral dinoflagellate symbionts highlights evolutionary adaptations to a symbiotic lifestyle.</title>
        <authorList>
            <person name="Aranda M."/>
            <person name="Li Y."/>
            <person name="Liew Y.J."/>
            <person name="Baumgarten S."/>
            <person name="Simakov O."/>
            <person name="Wilson M."/>
            <person name="Piel J."/>
            <person name="Ashoor H."/>
            <person name="Bougouffa S."/>
            <person name="Bajic V.B."/>
            <person name="Ryu T."/>
            <person name="Ravasi T."/>
            <person name="Bayer T."/>
            <person name="Micklem G."/>
            <person name="Kim H."/>
            <person name="Bhak J."/>
            <person name="Lajeunesse T.C."/>
            <person name="Voolstra C.R."/>
        </authorList>
    </citation>
    <scope>NUCLEOTIDE SEQUENCE [LARGE SCALE GENOMIC DNA]</scope>
    <source>
        <strain evidence="8 9">CCMP2467</strain>
    </source>
</reference>
<sequence length="547" mass="58720">MDRSSAQLSGCAAARGSEQYSHAKGGTFPAALLVELRGEGHLAHVPGSSLPLECVKKRLSGDRPCKVSLFTVSAAAPLFILGILTLAAWNFYLTAVGFFELWFPGHQWAFVASMTYQAMNVLGTTTMVKVGQKIPFKPAYVMALVLQLLMILAMPMLAFWSPEEANDDVVTPSTWGFAAALACCAVLGLAESCFTSLICGLAGSTGDPKLMGAIMTGQGIVGVVPPILMLSLKFLSGDPMKWKYEVVFCFFGTCAALQALGVFLVRYVPTFHQENRHADATMVEVVSIGSFTTSEPADPARQLISGERSFGPILKDVLPQLVNVTMIFVVTFVVFPGVAASWSPQLEFFVSKGALGKDWYTTLVVGIFQIFDVVGRSTPRCSRRSEFPRRGSAFRCGCVWPSFQDLVSVAARDVRCLRQYMEAFMLLQRRPNSIAAPWQDLLAFAVMALFALTNGWCSTLAMIYGPQQVTHPAEQHRAGVIMELGLILGIFAGSVLALLTQLGLHCVSVGLCDSGGSKADAGCQAAGMTAGGEKALALRAAQDMAML</sequence>
<dbReference type="PRINTS" id="PR01130">
    <property type="entry name" value="DERENTRNSPRT"/>
</dbReference>
<keyword evidence="3" id="KW-0813">Transport</keyword>
<evidence type="ECO:0000256" key="7">
    <source>
        <dbReference type="SAM" id="Phobius"/>
    </source>
</evidence>
<feature type="transmembrane region" description="Helical" evidence="7">
    <location>
        <begin position="210"/>
        <end position="232"/>
    </location>
</feature>
<evidence type="ECO:0000256" key="4">
    <source>
        <dbReference type="ARBA" id="ARBA00022692"/>
    </source>
</evidence>